<keyword evidence="5" id="KW-1185">Reference proteome</keyword>
<evidence type="ECO:0000259" key="3">
    <source>
        <dbReference type="Pfam" id="PF19305"/>
    </source>
</evidence>
<dbReference type="InParanoid" id="A0A371RLB8"/>
<dbReference type="EMBL" id="QUQO01000001">
    <property type="protein sequence ID" value="RFB06259.1"/>
    <property type="molecule type" value="Genomic_DNA"/>
</dbReference>
<evidence type="ECO:0000259" key="2">
    <source>
        <dbReference type="Pfam" id="PF03972"/>
    </source>
</evidence>
<name>A0A371RLB8_9PROT</name>
<accession>A0A371RLB8</accession>
<comment type="similarity">
    <text evidence="1">Belongs to the PrpD family.</text>
</comment>
<feature type="domain" description="MmgE/PrpD C-terminal" evidence="3">
    <location>
        <begin position="273"/>
        <end position="439"/>
    </location>
</feature>
<sequence>MYERPQEDAMRTTRDLANYIHDTQYDDIGGDVIERAKSLSLSSLGSAVTGADMDTTRLMARYADNVGAKGNTTVIGYDFMATPEWGAAMNCIASHCTELEDVAWPDATYTCFLIPSVFAMGESVGASGKDVLEALILGYEVVSRSGTVTSDGGAVKRGVLTGSSMGTVGVAGAAAKLLRLDREKTLHAMAVAASFGSGLTRQTGSGAHVIEAGMAGLNGISAAHLAADGLTGNPTILEGKAGFWDATAGCPDIDFPLGQGDDFRIMAVGMKKYPCCYLSQRIIDGVLDIVKTNGLTADDIVEVEVGVNAVFPQILKYPDPQNAEEARFSLPHIVASAISGEDMFVDTFTAEKLRDEAILAQRKKAKMAIHEEWGRDQLGKMNTVSITTKNGERFDRECYTAKGDPSDPLSAEEISARYDRCTENRMDDRHRMETRDMLLSLETVTDVRDLMQLYRGQLSPSAQ</sequence>
<organism evidence="4 5">
    <name type="scientific">Parvularcula marina</name>
    <dbReference type="NCBI Taxonomy" id="2292771"/>
    <lineage>
        <taxon>Bacteria</taxon>
        <taxon>Pseudomonadati</taxon>
        <taxon>Pseudomonadota</taxon>
        <taxon>Alphaproteobacteria</taxon>
        <taxon>Parvularculales</taxon>
        <taxon>Parvularculaceae</taxon>
        <taxon>Parvularcula</taxon>
    </lineage>
</organism>
<dbReference type="Gene3D" id="1.10.4100.10">
    <property type="entry name" value="2-methylcitrate dehydratase PrpD"/>
    <property type="match status" value="1"/>
</dbReference>
<dbReference type="InterPro" id="IPR045337">
    <property type="entry name" value="MmgE_PrpD_C"/>
</dbReference>
<dbReference type="PANTHER" id="PTHR16943">
    <property type="entry name" value="2-METHYLCITRATE DEHYDRATASE-RELATED"/>
    <property type="match status" value="1"/>
</dbReference>
<dbReference type="Pfam" id="PF03972">
    <property type="entry name" value="MmgE_PrpD_N"/>
    <property type="match status" value="1"/>
</dbReference>
<dbReference type="InterPro" id="IPR036148">
    <property type="entry name" value="MmgE/PrpD_sf"/>
</dbReference>
<dbReference type="PANTHER" id="PTHR16943:SF8">
    <property type="entry name" value="2-METHYLCITRATE DEHYDRATASE"/>
    <property type="match status" value="1"/>
</dbReference>
<gene>
    <name evidence="4" type="ORF">DX908_13875</name>
</gene>
<feature type="domain" description="MmgE/PrpD N-terminal" evidence="2">
    <location>
        <begin position="14"/>
        <end position="254"/>
    </location>
</feature>
<evidence type="ECO:0000313" key="4">
    <source>
        <dbReference type="EMBL" id="RFB06259.1"/>
    </source>
</evidence>
<dbReference type="Proteomes" id="UP000264589">
    <property type="component" value="Unassembled WGS sequence"/>
</dbReference>
<proteinExistence type="inferred from homology"/>
<evidence type="ECO:0000256" key="1">
    <source>
        <dbReference type="ARBA" id="ARBA00006174"/>
    </source>
</evidence>
<dbReference type="Gene3D" id="3.30.1330.120">
    <property type="entry name" value="2-methylcitrate dehydratase PrpD"/>
    <property type="match status" value="1"/>
</dbReference>
<evidence type="ECO:0000313" key="5">
    <source>
        <dbReference type="Proteomes" id="UP000264589"/>
    </source>
</evidence>
<comment type="caution">
    <text evidence="4">The sequence shown here is derived from an EMBL/GenBank/DDBJ whole genome shotgun (WGS) entry which is preliminary data.</text>
</comment>
<dbReference type="Pfam" id="PF19305">
    <property type="entry name" value="MmgE_PrpD_C"/>
    <property type="match status" value="1"/>
</dbReference>
<dbReference type="InterPro" id="IPR005656">
    <property type="entry name" value="MmgE_PrpD"/>
</dbReference>
<dbReference type="InterPro" id="IPR042188">
    <property type="entry name" value="MmgE/PrpD_sf_2"/>
</dbReference>
<dbReference type="InterPro" id="IPR042183">
    <property type="entry name" value="MmgE/PrpD_sf_1"/>
</dbReference>
<reference evidence="4 5" key="1">
    <citation type="submission" date="2018-08" db="EMBL/GenBank/DDBJ databases">
        <title>Parvularcula sp. SM1705, isolated from surface water of the South Sea China.</title>
        <authorList>
            <person name="Sun L."/>
        </authorList>
    </citation>
    <scope>NUCLEOTIDE SEQUENCE [LARGE SCALE GENOMIC DNA]</scope>
    <source>
        <strain evidence="4 5">SM1705</strain>
    </source>
</reference>
<dbReference type="InterPro" id="IPR045336">
    <property type="entry name" value="MmgE_PrpD_N"/>
</dbReference>
<protein>
    <submittedName>
        <fullName evidence="4">MmgE/PrpD family protein</fullName>
    </submittedName>
</protein>
<dbReference type="SUPFAM" id="SSF103378">
    <property type="entry name" value="2-methylcitrate dehydratase PrpD"/>
    <property type="match status" value="1"/>
</dbReference>
<dbReference type="GO" id="GO:0016829">
    <property type="term" value="F:lyase activity"/>
    <property type="evidence" value="ECO:0007669"/>
    <property type="project" value="InterPro"/>
</dbReference>
<dbReference type="AlphaFoldDB" id="A0A371RLB8"/>